<dbReference type="WBParaSite" id="MBELARI_LOCUS14008">
    <property type="protein sequence ID" value="MBELARI_LOCUS14008"/>
    <property type="gene ID" value="MBELARI_LOCUS14008"/>
</dbReference>
<keyword evidence="1" id="KW-0472">Membrane</keyword>
<dbReference type="InterPro" id="IPR029201">
    <property type="entry name" value="Jiraiya"/>
</dbReference>
<protein>
    <submittedName>
        <fullName evidence="3">Transmembrane protein</fullName>
    </submittedName>
</protein>
<evidence type="ECO:0000256" key="1">
    <source>
        <dbReference type="SAM" id="Phobius"/>
    </source>
</evidence>
<name>A0AAF3EIZ8_9BILA</name>
<feature type="transmembrane region" description="Helical" evidence="1">
    <location>
        <begin position="209"/>
        <end position="233"/>
    </location>
</feature>
<dbReference type="AlphaFoldDB" id="A0AAF3EIZ8"/>
<keyword evidence="1" id="KW-1133">Transmembrane helix</keyword>
<evidence type="ECO:0000313" key="2">
    <source>
        <dbReference type="Proteomes" id="UP000887575"/>
    </source>
</evidence>
<feature type="transmembrane region" description="Helical" evidence="1">
    <location>
        <begin position="131"/>
        <end position="153"/>
    </location>
</feature>
<dbReference type="Pfam" id="PF15038">
    <property type="entry name" value="Jiraiya"/>
    <property type="match status" value="1"/>
</dbReference>
<keyword evidence="1" id="KW-0812">Transmembrane</keyword>
<accession>A0AAF3EIZ8</accession>
<feature type="transmembrane region" description="Helical" evidence="1">
    <location>
        <begin position="75"/>
        <end position="98"/>
    </location>
</feature>
<keyword evidence="2" id="KW-1185">Reference proteome</keyword>
<proteinExistence type="predicted"/>
<reference evidence="3" key="1">
    <citation type="submission" date="2024-02" db="UniProtKB">
        <authorList>
            <consortium name="WormBaseParasite"/>
        </authorList>
    </citation>
    <scope>IDENTIFICATION</scope>
</reference>
<organism evidence="2 3">
    <name type="scientific">Mesorhabditis belari</name>
    <dbReference type="NCBI Taxonomy" id="2138241"/>
    <lineage>
        <taxon>Eukaryota</taxon>
        <taxon>Metazoa</taxon>
        <taxon>Ecdysozoa</taxon>
        <taxon>Nematoda</taxon>
        <taxon>Chromadorea</taxon>
        <taxon>Rhabditida</taxon>
        <taxon>Rhabditina</taxon>
        <taxon>Rhabditomorpha</taxon>
        <taxon>Rhabditoidea</taxon>
        <taxon>Rhabditidae</taxon>
        <taxon>Mesorhabditinae</taxon>
        <taxon>Mesorhabditis</taxon>
    </lineage>
</organism>
<dbReference type="Proteomes" id="UP000887575">
    <property type="component" value="Unassembled WGS sequence"/>
</dbReference>
<sequence>MVLPMSASVPCRTPQSSGFISDYSLPGSNTSPLVQSRYSVHSLKRRPFDGEAAMSASIEMTQIQTQQWNTIRHSLWMLSAMAISAALMTMLALEFFLLSERKDPIERRILEQYTAISEVLTEISYCLDVSACLVSLAAFFSASFQIFFTLNLIRAQPNDLNAALGFLQNTSFIRVIVFAFWFTSVLLFLGVLCVYVVTSPFRGAPSKGISISLALFLLLILILSVIKSVIYWARNSTKSTDISSYSTLV</sequence>
<feature type="transmembrane region" description="Helical" evidence="1">
    <location>
        <begin position="173"/>
        <end position="197"/>
    </location>
</feature>
<evidence type="ECO:0000313" key="3">
    <source>
        <dbReference type="WBParaSite" id="MBELARI_LOCUS14008"/>
    </source>
</evidence>